<evidence type="ECO:0000256" key="3">
    <source>
        <dbReference type="ARBA" id="ARBA00022679"/>
    </source>
</evidence>
<sequence length="86" mass="9338">DGLAKIGWEIQKPAGTMFVWAQIPEPYAEYGSLEFAKFLATQANVATSPGNGFGPGGEGFVRFALIENELRIAQGIRNLKRALVKL</sequence>
<accession>T0XXX5</accession>
<dbReference type="AlphaFoldDB" id="T0XXX5"/>
<proteinExistence type="predicted"/>
<dbReference type="PANTHER" id="PTHR42832">
    <property type="entry name" value="AMINO ACID AMINOTRANSFERASE"/>
    <property type="match status" value="1"/>
</dbReference>
<dbReference type="Gene3D" id="3.90.1150.10">
    <property type="entry name" value="Aspartate Aminotransferase, domain 1"/>
    <property type="match status" value="1"/>
</dbReference>
<reference evidence="5" key="2">
    <citation type="journal article" date="2014" name="ISME J.">
        <title>Microbial stratification in low pH oxic and suboxic macroscopic growths along an acid mine drainage.</title>
        <authorList>
            <person name="Mendez-Garcia C."/>
            <person name="Mesa V."/>
            <person name="Sprenger R.R."/>
            <person name="Richter M."/>
            <person name="Diez M.S."/>
            <person name="Solano J."/>
            <person name="Bargiela R."/>
            <person name="Golyshina O.V."/>
            <person name="Manteca A."/>
            <person name="Ramos J.L."/>
            <person name="Gallego J.R."/>
            <person name="Llorente I."/>
            <person name="Martins Dos Santos V.A."/>
            <person name="Jensen O.N."/>
            <person name="Pelaez A.I."/>
            <person name="Sanchez J."/>
            <person name="Ferrer M."/>
        </authorList>
    </citation>
    <scope>NUCLEOTIDE SEQUENCE</scope>
</reference>
<comment type="cofactor">
    <cofactor evidence="1">
        <name>pyridoxal 5'-phosphate</name>
        <dbReference type="ChEBI" id="CHEBI:597326"/>
    </cofactor>
</comment>
<evidence type="ECO:0000256" key="2">
    <source>
        <dbReference type="ARBA" id="ARBA00022576"/>
    </source>
</evidence>
<dbReference type="EMBL" id="AUZX01016391">
    <property type="protein sequence ID" value="EQD25783.1"/>
    <property type="molecule type" value="Genomic_DNA"/>
</dbReference>
<organism evidence="5">
    <name type="scientific">mine drainage metagenome</name>
    <dbReference type="NCBI Taxonomy" id="410659"/>
    <lineage>
        <taxon>unclassified sequences</taxon>
        <taxon>metagenomes</taxon>
        <taxon>ecological metagenomes</taxon>
    </lineage>
</organism>
<keyword evidence="3 5" id="KW-0808">Transferase</keyword>
<feature type="non-terminal residue" evidence="5">
    <location>
        <position position="1"/>
    </location>
</feature>
<name>T0XXX5_9ZZZZ</name>
<dbReference type="InterPro" id="IPR050881">
    <property type="entry name" value="LL-DAP_aminotransferase"/>
</dbReference>
<dbReference type="InterPro" id="IPR015424">
    <property type="entry name" value="PyrdxlP-dep_Trfase"/>
</dbReference>
<evidence type="ECO:0000256" key="1">
    <source>
        <dbReference type="ARBA" id="ARBA00001933"/>
    </source>
</evidence>
<dbReference type="InterPro" id="IPR015422">
    <property type="entry name" value="PyrdxlP-dep_Trfase_small"/>
</dbReference>
<dbReference type="GO" id="GO:0008483">
    <property type="term" value="F:transaminase activity"/>
    <property type="evidence" value="ECO:0007669"/>
    <property type="project" value="UniProtKB-KW"/>
</dbReference>
<comment type="caution">
    <text evidence="5">The sequence shown here is derived from an EMBL/GenBank/DDBJ whole genome shotgun (WGS) entry which is preliminary data.</text>
</comment>
<dbReference type="Pfam" id="PF00155">
    <property type="entry name" value="Aminotran_1_2"/>
    <property type="match status" value="1"/>
</dbReference>
<dbReference type="SUPFAM" id="SSF53383">
    <property type="entry name" value="PLP-dependent transferases"/>
    <property type="match status" value="1"/>
</dbReference>
<evidence type="ECO:0000313" key="5">
    <source>
        <dbReference type="EMBL" id="EQD25783.1"/>
    </source>
</evidence>
<gene>
    <name evidence="5" type="ORF">B1A_22155</name>
</gene>
<dbReference type="InterPro" id="IPR004839">
    <property type="entry name" value="Aminotransferase_I/II_large"/>
</dbReference>
<protein>
    <submittedName>
        <fullName evidence="5">Aminotransferase</fullName>
    </submittedName>
</protein>
<feature type="domain" description="Aminotransferase class I/classII large" evidence="4">
    <location>
        <begin position="1"/>
        <end position="65"/>
    </location>
</feature>
<dbReference type="GO" id="GO:0030170">
    <property type="term" value="F:pyridoxal phosphate binding"/>
    <property type="evidence" value="ECO:0007669"/>
    <property type="project" value="InterPro"/>
</dbReference>
<dbReference type="PANTHER" id="PTHR42832:SF1">
    <property type="entry name" value="GLUTAMATE-PYRUVATE AMINOTRANSFERASE ALAC"/>
    <property type="match status" value="1"/>
</dbReference>
<evidence type="ECO:0000259" key="4">
    <source>
        <dbReference type="Pfam" id="PF00155"/>
    </source>
</evidence>
<reference evidence="5" key="1">
    <citation type="submission" date="2013-08" db="EMBL/GenBank/DDBJ databases">
        <authorList>
            <person name="Mendez C."/>
            <person name="Richter M."/>
            <person name="Ferrer M."/>
            <person name="Sanchez J."/>
        </authorList>
    </citation>
    <scope>NUCLEOTIDE SEQUENCE</scope>
</reference>
<keyword evidence="2 5" id="KW-0032">Aminotransferase</keyword>